<gene>
    <name evidence="2" type="ORF">DET51_11426</name>
    <name evidence="1" type="ORF">DET64_11426</name>
</gene>
<evidence type="ECO:0000313" key="1">
    <source>
        <dbReference type="EMBL" id="RBP69261.1"/>
    </source>
</evidence>
<dbReference type="Proteomes" id="UP000253065">
    <property type="component" value="Unassembled WGS sequence"/>
</dbReference>
<dbReference type="EMBL" id="QNSA01000014">
    <property type="protein sequence ID" value="RBP69261.1"/>
    <property type="molecule type" value="Genomic_DNA"/>
</dbReference>
<dbReference type="SUPFAM" id="SSF56235">
    <property type="entry name" value="N-terminal nucleophile aminohydrolases (Ntn hydrolases)"/>
    <property type="match status" value="1"/>
</dbReference>
<sequence>MKFSINFPRCTISGLPTSCKKFFHNNEEIYFIGSVNFLYEYDGYTPVDYSDEKLKSILFKEKEKSPLYIEGTFIIIINDFKSVIVANDFFGRFRLFYTRDKDTVYFDTDIQELIEISPEKSELHSRVFDLKGYMPRGYTQYSKIYKTFGGEAALFKPGEDKLLPLFEPGTVGVGKGTYKEFKDIVDKTFPFYFCKNRPNVIEFSGGLDSFLLVLFAKKHRYPVSLVTGRLLNPSLDQNKFDVINSLKKAFQVNVPLKLVDIDLQLGEDYFCDGKLALLRRNMPCERHSGVLQLKVASEISESFKDPIAVNGQNADSIICLGPSEKLNFSLSFRGILSGIKGFISRLFLLDRYCRFVDTNKETSLTKLKEYLSGKRLIGIPKNRIEFLLGINLFSNGYLPIITKKSDIDESFLTHLIGCYYQPYENFSVSDSLYLSKLQFFLNSGDHRVVLATHELYSLDVVLPYSSIAMFRFFANCKRGFQFAINGKKYLQRYVREENDLIEKVVSPKNFPIR</sequence>
<name>A0A368URT3_MARNT</name>
<evidence type="ECO:0000313" key="4">
    <source>
        <dbReference type="Proteomes" id="UP000253065"/>
    </source>
</evidence>
<evidence type="ECO:0000313" key="2">
    <source>
        <dbReference type="EMBL" id="RCW30740.1"/>
    </source>
</evidence>
<dbReference type="EMBL" id="QPJB01000014">
    <property type="protein sequence ID" value="RCW30740.1"/>
    <property type="molecule type" value="Genomic_DNA"/>
</dbReference>
<organism evidence="2 3">
    <name type="scientific">Marinobacter nauticus</name>
    <name type="common">Marinobacter hydrocarbonoclasticus</name>
    <name type="synonym">Marinobacter aquaeolei</name>
    <dbReference type="NCBI Taxonomy" id="2743"/>
    <lineage>
        <taxon>Bacteria</taxon>
        <taxon>Pseudomonadati</taxon>
        <taxon>Pseudomonadota</taxon>
        <taxon>Gammaproteobacteria</taxon>
        <taxon>Pseudomonadales</taxon>
        <taxon>Marinobacteraceae</taxon>
        <taxon>Marinobacter</taxon>
    </lineage>
</organism>
<dbReference type="SUPFAM" id="SSF52402">
    <property type="entry name" value="Adenine nucleotide alpha hydrolases-like"/>
    <property type="match status" value="1"/>
</dbReference>
<evidence type="ECO:0000313" key="3">
    <source>
        <dbReference type="Proteomes" id="UP000252795"/>
    </source>
</evidence>
<reference evidence="2 3" key="1">
    <citation type="submission" date="2018-07" db="EMBL/GenBank/DDBJ databases">
        <title>Freshwater and sediment microbial communities from various areas in North America, analyzing microbe dynamics in response to fracking.</title>
        <authorList>
            <person name="Lamendella R."/>
        </authorList>
    </citation>
    <scope>NUCLEOTIDE SEQUENCE [LARGE SCALE GENOMIC DNA]</scope>
    <source>
        <strain evidence="2 3">114E</strain>
        <strain evidence="1 4">114E_o</strain>
    </source>
</reference>
<protein>
    <recommendedName>
        <fullName evidence="5">Asparagine synthetase domain-containing protein</fullName>
    </recommendedName>
</protein>
<dbReference type="RefSeq" id="WP_113880606.1">
    <property type="nucleotide sequence ID" value="NZ_QNSA01000014.1"/>
</dbReference>
<comment type="caution">
    <text evidence="2">The sequence shown here is derived from an EMBL/GenBank/DDBJ whole genome shotgun (WGS) entry which is preliminary data.</text>
</comment>
<dbReference type="InterPro" id="IPR029055">
    <property type="entry name" value="Ntn_hydrolases_N"/>
</dbReference>
<proteinExistence type="predicted"/>
<dbReference type="AlphaFoldDB" id="A0A368URT3"/>
<dbReference type="Gene3D" id="3.40.50.620">
    <property type="entry name" value="HUPs"/>
    <property type="match status" value="1"/>
</dbReference>
<keyword evidence="4" id="KW-1185">Reference proteome</keyword>
<dbReference type="InterPro" id="IPR014729">
    <property type="entry name" value="Rossmann-like_a/b/a_fold"/>
</dbReference>
<accession>A0A368URT3</accession>
<evidence type="ECO:0008006" key="5">
    <source>
        <dbReference type="Google" id="ProtNLM"/>
    </source>
</evidence>
<dbReference type="Proteomes" id="UP000252795">
    <property type="component" value="Unassembled WGS sequence"/>
</dbReference>